<dbReference type="InterPro" id="IPR021457">
    <property type="entry name" value="DUF3108"/>
</dbReference>
<name>A0ABX2EDU3_9BURK</name>
<comment type="caution">
    <text evidence="2">The sequence shown here is derived from an EMBL/GenBank/DDBJ whole genome shotgun (WGS) entry which is preliminary data.</text>
</comment>
<sequence length="401" mass="42897">MADIPRVGTPGHPLLGRRAGWGLLAVVTLLHLLAADELVSDRFGDGDASRAMARIEVAFVRELAQAAPPEVAPPVRAKPAERALPPVAERPQAPASAPAAVVPEPLPASAVPEPAPASAVAAASEPAPEAAPPPTEPPRSVASADPPPSVAASEPAVAAAVAAAPSAASTAAANTAAFDWPPSTRLSYTVDGYFRGPLPGEAQVEWLRSGSRYQVHLKVSVGGGAMKRRASSEGELTERGLQPRRFEGEQGGLFGRGRRWSQQFGAERIALHDGSEIDTLPGVQDEASQFVQLTWLFTTQPQLLQVGRSIEIPLMINRRLDRWIYDIKEQQTLHLPFGDVPAYYIKPRRDARPGTMVAEVWIAPTLQYLPARILIRQDESTYADMTLDRAPLQAGGEPVRR</sequence>
<dbReference type="EMBL" id="JABRWJ010000002">
    <property type="protein sequence ID" value="NRF66784.1"/>
    <property type="molecule type" value="Genomic_DNA"/>
</dbReference>
<feature type="region of interest" description="Disordered" evidence="1">
    <location>
        <begin position="107"/>
        <end position="151"/>
    </location>
</feature>
<accession>A0ABX2EDU3</accession>
<dbReference type="Proteomes" id="UP000737171">
    <property type="component" value="Unassembled WGS sequence"/>
</dbReference>
<evidence type="ECO:0000313" key="2">
    <source>
        <dbReference type="EMBL" id="NRF66784.1"/>
    </source>
</evidence>
<evidence type="ECO:0000256" key="1">
    <source>
        <dbReference type="SAM" id="MobiDB-lite"/>
    </source>
</evidence>
<dbReference type="Pfam" id="PF11306">
    <property type="entry name" value="DUF3108"/>
    <property type="match status" value="1"/>
</dbReference>
<dbReference type="RefSeq" id="WP_173121889.1">
    <property type="nucleotide sequence ID" value="NZ_JABRWJ010000002.1"/>
</dbReference>
<proteinExistence type="predicted"/>
<keyword evidence="3" id="KW-1185">Reference proteome</keyword>
<feature type="compositionally biased region" description="Low complexity" evidence="1">
    <location>
        <begin position="138"/>
        <end position="151"/>
    </location>
</feature>
<organism evidence="2 3">
    <name type="scientific">Pseudaquabacterium terrae</name>
    <dbReference type="NCBI Taxonomy" id="2732868"/>
    <lineage>
        <taxon>Bacteria</taxon>
        <taxon>Pseudomonadati</taxon>
        <taxon>Pseudomonadota</taxon>
        <taxon>Betaproteobacteria</taxon>
        <taxon>Burkholderiales</taxon>
        <taxon>Sphaerotilaceae</taxon>
        <taxon>Pseudaquabacterium</taxon>
    </lineage>
</organism>
<feature type="compositionally biased region" description="Low complexity" evidence="1">
    <location>
        <begin position="107"/>
        <end position="128"/>
    </location>
</feature>
<evidence type="ECO:0000313" key="3">
    <source>
        <dbReference type="Proteomes" id="UP000737171"/>
    </source>
</evidence>
<reference evidence="2 3" key="1">
    <citation type="submission" date="2020-05" db="EMBL/GenBank/DDBJ databases">
        <title>Aquincola sp. isolate from soil.</title>
        <authorList>
            <person name="Han J."/>
            <person name="Kim D.-U."/>
        </authorList>
    </citation>
    <scope>NUCLEOTIDE SEQUENCE [LARGE SCALE GENOMIC DNA]</scope>
    <source>
        <strain evidence="2 3">S2</strain>
    </source>
</reference>
<protein>
    <submittedName>
        <fullName evidence="2">DUF3108 domain-containing protein</fullName>
    </submittedName>
</protein>
<gene>
    <name evidence="2" type="ORF">HLB44_07300</name>
</gene>